<sequence>MADVLEISRLALHDQVVARLRGLLVQGRIAPGAKLNERELCEQLGVSRTPLREAIKLLAAEGLVDLVPNRGAVAVRLTEEDVLHTFEVLGVLEATAGEMAAQRITPEELAELRAMHYEMLACHARHDLPGYYAFNARIHDAISAAAHNPVLAQTYRSINARAQSLRFRTNQDEAKWKHAVHEHEQMMDALARRDGAAMRAILTSHLQRKRDLVLELMRAGLLYPDAPAAPRRTRRSA</sequence>
<dbReference type="PRINTS" id="PR00035">
    <property type="entry name" value="HTHGNTR"/>
</dbReference>
<dbReference type="Pfam" id="PF00392">
    <property type="entry name" value="GntR"/>
    <property type="match status" value="1"/>
</dbReference>
<dbReference type="EMBL" id="FKBS01000013">
    <property type="protein sequence ID" value="SAI13663.1"/>
    <property type="molecule type" value="Genomic_DNA"/>
</dbReference>
<keyword evidence="2" id="KW-0238">DNA-binding</keyword>
<evidence type="ECO:0000256" key="2">
    <source>
        <dbReference type="ARBA" id="ARBA00023125"/>
    </source>
</evidence>
<protein>
    <submittedName>
        <fullName evidence="5">GntR family transcriptional regulator</fullName>
    </submittedName>
</protein>
<dbReference type="PANTHER" id="PTHR43537:SF50">
    <property type="entry name" value="TRANSCRIPTIONAL REGULATORY PROTEIN"/>
    <property type="match status" value="1"/>
</dbReference>
<dbReference type="InterPro" id="IPR008920">
    <property type="entry name" value="TF_FadR/GntR_C"/>
</dbReference>
<dbReference type="PANTHER" id="PTHR43537">
    <property type="entry name" value="TRANSCRIPTIONAL REGULATOR, GNTR FAMILY"/>
    <property type="match status" value="1"/>
</dbReference>
<dbReference type="SUPFAM" id="SSF48008">
    <property type="entry name" value="GntR ligand-binding domain-like"/>
    <property type="match status" value="1"/>
</dbReference>
<dbReference type="InterPro" id="IPR011711">
    <property type="entry name" value="GntR_C"/>
</dbReference>
<evidence type="ECO:0000313" key="5">
    <source>
        <dbReference type="EMBL" id="SAI13663.1"/>
    </source>
</evidence>
<dbReference type="GO" id="GO:0003700">
    <property type="term" value="F:DNA-binding transcription factor activity"/>
    <property type="evidence" value="ECO:0007669"/>
    <property type="project" value="InterPro"/>
</dbReference>
<proteinExistence type="predicted"/>
<keyword evidence="3" id="KW-0804">Transcription</keyword>
<dbReference type="PROSITE" id="PS50949">
    <property type="entry name" value="HTH_GNTR"/>
    <property type="match status" value="1"/>
</dbReference>
<evidence type="ECO:0000256" key="1">
    <source>
        <dbReference type="ARBA" id="ARBA00023015"/>
    </source>
</evidence>
<dbReference type="RefSeq" id="WP_066410358.1">
    <property type="nucleotide sequence ID" value="NZ_FKBS01000013.1"/>
</dbReference>
<evidence type="ECO:0000313" key="6">
    <source>
        <dbReference type="Proteomes" id="UP000077037"/>
    </source>
</evidence>
<dbReference type="SUPFAM" id="SSF46785">
    <property type="entry name" value="Winged helix' DNA-binding domain"/>
    <property type="match status" value="1"/>
</dbReference>
<dbReference type="AlphaFoldDB" id="A0A157MXH7"/>
<dbReference type="Gene3D" id="1.20.120.530">
    <property type="entry name" value="GntR ligand-binding domain-like"/>
    <property type="match status" value="1"/>
</dbReference>
<dbReference type="CDD" id="cd07377">
    <property type="entry name" value="WHTH_GntR"/>
    <property type="match status" value="1"/>
</dbReference>
<dbReference type="SMART" id="SM00895">
    <property type="entry name" value="FCD"/>
    <property type="match status" value="1"/>
</dbReference>
<dbReference type="InterPro" id="IPR036390">
    <property type="entry name" value="WH_DNA-bd_sf"/>
</dbReference>
<feature type="domain" description="HTH gntR-type" evidence="4">
    <location>
        <begin position="10"/>
        <end position="77"/>
    </location>
</feature>
<evidence type="ECO:0000256" key="3">
    <source>
        <dbReference type="ARBA" id="ARBA00023163"/>
    </source>
</evidence>
<dbReference type="Proteomes" id="UP000077037">
    <property type="component" value="Unassembled WGS sequence"/>
</dbReference>
<dbReference type="OrthoDB" id="8680857at2"/>
<gene>
    <name evidence="5" type="primary">ydfH_4</name>
    <name evidence="5" type="ORF">SAMEA1982600_01483</name>
</gene>
<dbReference type="GO" id="GO:0003677">
    <property type="term" value="F:DNA binding"/>
    <property type="evidence" value="ECO:0007669"/>
    <property type="project" value="UniProtKB-KW"/>
</dbReference>
<dbReference type="Pfam" id="PF07729">
    <property type="entry name" value="FCD"/>
    <property type="match status" value="1"/>
</dbReference>
<accession>A0A157MXH7</accession>
<dbReference type="InterPro" id="IPR036388">
    <property type="entry name" value="WH-like_DNA-bd_sf"/>
</dbReference>
<dbReference type="InterPro" id="IPR000524">
    <property type="entry name" value="Tscrpt_reg_HTH_GntR"/>
</dbReference>
<keyword evidence="1" id="KW-0805">Transcription regulation</keyword>
<reference evidence="5 6" key="1">
    <citation type="submission" date="2016-03" db="EMBL/GenBank/DDBJ databases">
        <authorList>
            <consortium name="Pathogen Informatics"/>
        </authorList>
    </citation>
    <scope>NUCLEOTIDE SEQUENCE [LARGE SCALE GENOMIC DNA]</scope>
    <source>
        <strain evidence="5 6">NCTC13364</strain>
    </source>
</reference>
<name>A0A157MXH7_9BORD</name>
<evidence type="ECO:0000259" key="4">
    <source>
        <dbReference type="PROSITE" id="PS50949"/>
    </source>
</evidence>
<organism evidence="5 6">
    <name type="scientific">Bordetella ansorpii</name>
    <dbReference type="NCBI Taxonomy" id="288768"/>
    <lineage>
        <taxon>Bacteria</taxon>
        <taxon>Pseudomonadati</taxon>
        <taxon>Pseudomonadota</taxon>
        <taxon>Betaproteobacteria</taxon>
        <taxon>Burkholderiales</taxon>
        <taxon>Alcaligenaceae</taxon>
        <taxon>Bordetella</taxon>
    </lineage>
</organism>
<dbReference type="Gene3D" id="1.10.10.10">
    <property type="entry name" value="Winged helix-like DNA-binding domain superfamily/Winged helix DNA-binding domain"/>
    <property type="match status" value="1"/>
</dbReference>
<dbReference type="SMART" id="SM00345">
    <property type="entry name" value="HTH_GNTR"/>
    <property type="match status" value="1"/>
</dbReference>